<keyword evidence="3" id="KW-1185">Reference proteome</keyword>
<dbReference type="PROSITE" id="PS51186">
    <property type="entry name" value="GNAT"/>
    <property type="match status" value="1"/>
</dbReference>
<sequence>MNLSNFPTIETQRLRLTPLTCDDATALQEITNDPVITNAVHFLANPFTSDDAAALIIGEKDDRDCFIGAWDRDDLVLVGVIGTHLHGENEIEIGYWIKSSLHGLGFGSEAAMAVIAMLRGTFPTRHITAECRVENIASWRLLEKLGFRPSGEAGRRPGRQRLILYLDLAANDAADREG</sequence>
<reference evidence="2" key="1">
    <citation type="journal article" date="2022" name="ISME J.">
        <title>Identification of active gaseous-alkane degraders at natural gas seeps.</title>
        <authorList>
            <person name="Farhan Ul Haque M."/>
            <person name="Hernandez M."/>
            <person name="Crombie A.T."/>
            <person name="Murrell J.C."/>
        </authorList>
    </citation>
    <scope>NUCLEOTIDE SEQUENCE</scope>
    <source>
        <strain evidence="2">PC2</strain>
    </source>
</reference>
<comment type="caution">
    <text evidence="2">The sequence shown here is derived from an EMBL/GenBank/DDBJ whole genome shotgun (WGS) entry which is preliminary data.</text>
</comment>
<dbReference type="PANTHER" id="PTHR43792">
    <property type="entry name" value="GNAT FAMILY, PUTATIVE (AFU_ORTHOLOGUE AFUA_3G00765)-RELATED-RELATED"/>
    <property type="match status" value="1"/>
</dbReference>
<dbReference type="Proteomes" id="UP001139104">
    <property type="component" value="Unassembled WGS sequence"/>
</dbReference>
<dbReference type="RefSeq" id="WP_243069086.1">
    <property type="nucleotide sequence ID" value="NZ_JAIVFK010000047.1"/>
</dbReference>
<organism evidence="2 3">
    <name type="scientific">Candidatus Rhodoblastus alkanivorans</name>
    <dbReference type="NCBI Taxonomy" id="2954117"/>
    <lineage>
        <taxon>Bacteria</taxon>
        <taxon>Pseudomonadati</taxon>
        <taxon>Pseudomonadota</taxon>
        <taxon>Alphaproteobacteria</taxon>
        <taxon>Hyphomicrobiales</taxon>
        <taxon>Rhodoblastaceae</taxon>
        <taxon>Rhodoblastus</taxon>
    </lineage>
</organism>
<gene>
    <name evidence="2" type="ORF">K2U94_20260</name>
</gene>
<dbReference type="Pfam" id="PF13302">
    <property type="entry name" value="Acetyltransf_3"/>
    <property type="match status" value="1"/>
</dbReference>
<dbReference type="EMBL" id="JAIVFP010000004">
    <property type="protein sequence ID" value="MCI4685062.1"/>
    <property type="molecule type" value="Genomic_DNA"/>
</dbReference>
<protein>
    <submittedName>
        <fullName evidence="2">GNAT family N-acetyltransferase</fullName>
    </submittedName>
</protein>
<evidence type="ECO:0000259" key="1">
    <source>
        <dbReference type="PROSITE" id="PS51186"/>
    </source>
</evidence>
<accession>A0ABS9ZBW4</accession>
<feature type="domain" description="N-acetyltransferase" evidence="1">
    <location>
        <begin position="14"/>
        <end position="167"/>
    </location>
</feature>
<dbReference type="InterPro" id="IPR016181">
    <property type="entry name" value="Acyl_CoA_acyltransferase"/>
</dbReference>
<dbReference type="InterPro" id="IPR051531">
    <property type="entry name" value="N-acetyltransferase"/>
</dbReference>
<proteinExistence type="predicted"/>
<dbReference type="InterPro" id="IPR000182">
    <property type="entry name" value="GNAT_dom"/>
</dbReference>
<name>A0ABS9ZBW4_9HYPH</name>
<evidence type="ECO:0000313" key="2">
    <source>
        <dbReference type="EMBL" id="MCI4685062.1"/>
    </source>
</evidence>
<dbReference type="SUPFAM" id="SSF55729">
    <property type="entry name" value="Acyl-CoA N-acyltransferases (Nat)"/>
    <property type="match status" value="1"/>
</dbReference>
<evidence type="ECO:0000313" key="3">
    <source>
        <dbReference type="Proteomes" id="UP001139104"/>
    </source>
</evidence>
<dbReference type="Gene3D" id="3.40.630.30">
    <property type="match status" value="1"/>
</dbReference>